<sequence>MPEPPPRSMAVVPRTYRLASFLPENASRLSRRQHLIVTSPLAIATPRPLGALFSHFCLGRLRFHNLMLTSRLFVAALAAATLCAAQVTDCEDTCNPKLVAATKCETLACGCYAYDDPDYVSCLKSECGRGFSSIRDGQVLACSYMGVTLTPDPPSADGSSDSQTTSTAAASDPQTTSGTTSGGGSSSGSGGAATNGGSSGSTSTDSGSGSQSSGGGKSGLSTAELIGIVIGAISAVAGIIGVWVAIHQGKARRNARAVSAAPPVVYQPIPPPMPTYPSVQNIHVAPVVNNHHGQYQQPPPNYQPPPAYQPVNMGGWQK</sequence>
<dbReference type="Proteomes" id="UP001283341">
    <property type="component" value="Unassembled WGS sequence"/>
</dbReference>
<evidence type="ECO:0000256" key="2">
    <source>
        <dbReference type="SAM" id="Phobius"/>
    </source>
</evidence>
<keyword evidence="2" id="KW-0472">Membrane</keyword>
<feature type="compositionally biased region" description="Gly residues" evidence="1">
    <location>
        <begin position="180"/>
        <end position="199"/>
    </location>
</feature>
<feature type="compositionally biased region" description="Low complexity" evidence="1">
    <location>
        <begin position="200"/>
        <end position="211"/>
    </location>
</feature>
<proteinExistence type="predicted"/>
<evidence type="ECO:0000313" key="3">
    <source>
        <dbReference type="EMBL" id="KAK3321768.1"/>
    </source>
</evidence>
<feature type="region of interest" description="Disordered" evidence="1">
    <location>
        <begin position="290"/>
        <end position="318"/>
    </location>
</feature>
<keyword evidence="2" id="KW-1133">Transmembrane helix</keyword>
<gene>
    <name evidence="3" type="ORF">B0H66DRAFT_180595</name>
</gene>
<dbReference type="EMBL" id="JAUEDM010000003">
    <property type="protein sequence ID" value="KAK3321768.1"/>
    <property type="molecule type" value="Genomic_DNA"/>
</dbReference>
<comment type="caution">
    <text evidence="3">The sequence shown here is derived from an EMBL/GenBank/DDBJ whole genome shotgun (WGS) entry which is preliminary data.</text>
</comment>
<name>A0AAE0M7U9_9PEZI</name>
<organism evidence="3 4">
    <name type="scientific">Apodospora peruviana</name>
    <dbReference type="NCBI Taxonomy" id="516989"/>
    <lineage>
        <taxon>Eukaryota</taxon>
        <taxon>Fungi</taxon>
        <taxon>Dikarya</taxon>
        <taxon>Ascomycota</taxon>
        <taxon>Pezizomycotina</taxon>
        <taxon>Sordariomycetes</taxon>
        <taxon>Sordariomycetidae</taxon>
        <taxon>Sordariales</taxon>
        <taxon>Lasiosphaeriaceae</taxon>
        <taxon>Apodospora</taxon>
    </lineage>
</organism>
<keyword evidence="2" id="KW-0812">Transmembrane</keyword>
<evidence type="ECO:0008006" key="5">
    <source>
        <dbReference type="Google" id="ProtNLM"/>
    </source>
</evidence>
<feature type="transmembrane region" description="Helical" evidence="2">
    <location>
        <begin position="225"/>
        <end position="246"/>
    </location>
</feature>
<feature type="compositionally biased region" description="Low complexity" evidence="1">
    <location>
        <begin position="155"/>
        <end position="179"/>
    </location>
</feature>
<evidence type="ECO:0000256" key="1">
    <source>
        <dbReference type="SAM" id="MobiDB-lite"/>
    </source>
</evidence>
<feature type="region of interest" description="Disordered" evidence="1">
    <location>
        <begin position="153"/>
        <end position="218"/>
    </location>
</feature>
<dbReference type="AlphaFoldDB" id="A0AAE0M7U9"/>
<keyword evidence="4" id="KW-1185">Reference proteome</keyword>
<reference evidence="3" key="2">
    <citation type="submission" date="2023-06" db="EMBL/GenBank/DDBJ databases">
        <authorList>
            <consortium name="Lawrence Berkeley National Laboratory"/>
            <person name="Haridas S."/>
            <person name="Hensen N."/>
            <person name="Bonometti L."/>
            <person name="Westerberg I."/>
            <person name="Brannstrom I.O."/>
            <person name="Guillou S."/>
            <person name="Cros-Aarteil S."/>
            <person name="Calhoun S."/>
            <person name="Kuo A."/>
            <person name="Mondo S."/>
            <person name="Pangilinan J."/>
            <person name="Riley R."/>
            <person name="Labutti K."/>
            <person name="Andreopoulos B."/>
            <person name="Lipzen A."/>
            <person name="Chen C."/>
            <person name="Yanf M."/>
            <person name="Daum C."/>
            <person name="Ng V."/>
            <person name="Clum A."/>
            <person name="Steindorff A."/>
            <person name="Ohm R."/>
            <person name="Martin F."/>
            <person name="Silar P."/>
            <person name="Natvig D."/>
            <person name="Lalanne C."/>
            <person name="Gautier V."/>
            <person name="Ament-Velasquez S.L."/>
            <person name="Kruys A."/>
            <person name="Hutchinson M.I."/>
            <person name="Powell A.J."/>
            <person name="Barry K."/>
            <person name="Miller A.N."/>
            <person name="Grigoriev I.V."/>
            <person name="Debuchy R."/>
            <person name="Gladieux P."/>
            <person name="Thoren M.H."/>
            <person name="Johannesson H."/>
        </authorList>
    </citation>
    <scope>NUCLEOTIDE SEQUENCE</scope>
    <source>
        <strain evidence="3">CBS 118394</strain>
    </source>
</reference>
<evidence type="ECO:0000313" key="4">
    <source>
        <dbReference type="Proteomes" id="UP001283341"/>
    </source>
</evidence>
<accession>A0AAE0M7U9</accession>
<feature type="compositionally biased region" description="Pro residues" evidence="1">
    <location>
        <begin position="297"/>
        <end position="308"/>
    </location>
</feature>
<protein>
    <recommendedName>
        <fullName evidence="5">Extracellular membrane protein CFEM domain-containing protein</fullName>
    </recommendedName>
</protein>
<reference evidence="3" key="1">
    <citation type="journal article" date="2023" name="Mol. Phylogenet. Evol.">
        <title>Genome-scale phylogeny and comparative genomics of the fungal order Sordariales.</title>
        <authorList>
            <person name="Hensen N."/>
            <person name="Bonometti L."/>
            <person name="Westerberg I."/>
            <person name="Brannstrom I.O."/>
            <person name="Guillou S."/>
            <person name="Cros-Aarteil S."/>
            <person name="Calhoun S."/>
            <person name="Haridas S."/>
            <person name="Kuo A."/>
            <person name="Mondo S."/>
            <person name="Pangilinan J."/>
            <person name="Riley R."/>
            <person name="LaButti K."/>
            <person name="Andreopoulos B."/>
            <person name="Lipzen A."/>
            <person name="Chen C."/>
            <person name="Yan M."/>
            <person name="Daum C."/>
            <person name="Ng V."/>
            <person name="Clum A."/>
            <person name="Steindorff A."/>
            <person name="Ohm R.A."/>
            <person name="Martin F."/>
            <person name="Silar P."/>
            <person name="Natvig D.O."/>
            <person name="Lalanne C."/>
            <person name="Gautier V."/>
            <person name="Ament-Velasquez S.L."/>
            <person name="Kruys A."/>
            <person name="Hutchinson M.I."/>
            <person name="Powell A.J."/>
            <person name="Barry K."/>
            <person name="Miller A.N."/>
            <person name="Grigoriev I.V."/>
            <person name="Debuchy R."/>
            <person name="Gladieux P."/>
            <person name="Hiltunen Thoren M."/>
            <person name="Johannesson H."/>
        </authorList>
    </citation>
    <scope>NUCLEOTIDE SEQUENCE</scope>
    <source>
        <strain evidence="3">CBS 118394</strain>
    </source>
</reference>